<protein>
    <submittedName>
        <fullName evidence="2">Uncharacterized protein</fullName>
    </submittedName>
</protein>
<accession>A0ABS4WU29</accession>
<keyword evidence="3" id="KW-1185">Reference proteome</keyword>
<keyword evidence="1" id="KW-0812">Transmembrane</keyword>
<evidence type="ECO:0000313" key="3">
    <source>
        <dbReference type="Proteomes" id="UP000703720"/>
    </source>
</evidence>
<sequence length="105" mass="10752">MSEAQLATVVYVATAALAVSAGLSFGAPLAGPARWMGVAAGALIVGAVTAGGLALASQTPWVGPMFAIVTGATAVLVSAHARRDEPGFRSEPFWRRVRMALSTRR</sequence>
<keyword evidence="1" id="KW-0472">Membrane</keyword>
<gene>
    <name evidence="2" type="ORF">JOF42_003066</name>
</gene>
<proteinExistence type="predicted"/>
<evidence type="ECO:0000313" key="2">
    <source>
        <dbReference type="EMBL" id="MBP2379571.1"/>
    </source>
</evidence>
<evidence type="ECO:0000256" key="1">
    <source>
        <dbReference type="SAM" id="Phobius"/>
    </source>
</evidence>
<comment type="caution">
    <text evidence="2">The sequence shown here is derived from an EMBL/GenBank/DDBJ whole genome shotgun (WGS) entry which is preliminary data.</text>
</comment>
<reference evidence="2 3" key="1">
    <citation type="submission" date="2021-03" db="EMBL/GenBank/DDBJ databases">
        <title>Sequencing the genomes of 1000 actinobacteria strains.</title>
        <authorList>
            <person name="Klenk H.-P."/>
        </authorList>
    </citation>
    <scope>NUCLEOTIDE SEQUENCE [LARGE SCALE GENOMIC DNA]</scope>
    <source>
        <strain evidence="2 3">DSM 13468</strain>
    </source>
</reference>
<feature type="transmembrane region" description="Helical" evidence="1">
    <location>
        <begin position="35"/>
        <end position="55"/>
    </location>
</feature>
<keyword evidence="1" id="KW-1133">Transmembrane helix</keyword>
<feature type="transmembrane region" description="Helical" evidence="1">
    <location>
        <begin position="61"/>
        <end position="79"/>
    </location>
</feature>
<feature type="transmembrane region" description="Helical" evidence="1">
    <location>
        <begin position="6"/>
        <end position="23"/>
    </location>
</feature>
<organism evidence="2 3">
    <name type="scientific">Microbacterium phyllosphaerae</name>
    <dbReference type="NCBI Taxonomy" id="124798"/>
    <lineage>
        <taxon>Bacteria</taxon>
        <taxon>Bacillati</taxon>
        <taxon>Actinomycetota</taxon>
        <taxon>Actinomycetes</taxon>
        <taxon>Micrococcales</taxon>
        <taxon>Microbacteriaceae</taxon>
        <taxon>Microbacterium</taxon>
    </lineage>
</organism>
<dbReference type="Proteomes" id="UP000703720">
    <property type="component" value="Unassembled WGS sequence"/>
</dbReference>
<name>A0ABS4WU29_9MICO</name>
<dbReference type="RefSeq" id="WP_210098627.1">
    <property type="nucleotide sequence ID" value="NZ_BAAAIO010000002.1"/>
</dbReference>
<dbReference type="EMBL" id="JAGIOA010000001">
    <property type="protein sequence ID" value="MBP2379571.1"/>
    <property type="molecule type" value="Genomic_DNA"/>
</dbReference>